<dbReference type="GO" id="GO:0004322">
    <property type="term" value="F:ferroxidase activity"/>
    <property type="evidence" value="ECO:0007669"/>
    <property type="project" value="TreeGrafter"/>
</dbReference>
<feature type="binding site" evidence="6">
    <location>
        <position position="127"/>
    </location>
    <ligand>
        <name>Fe cation</name>
        <dbReference type="ChEBI" id="CHEBI:24875"/>
        <label>1</label>
    </ligand>
</feature>
<feature type="binding site" evidence="6">
    <location>
        <position position="50"/>
    </location>
    <ligand>
        <name>Fe cation</name>
        <dbReference type="ChEBI" id="CHEBI:24875"/>
        <label>1</label>
    </ligand>
</feature>
<evidence type="ECO:0000256" key="1">
    <source>
        <dbReference type="ARBA" id="ARBA00006950"/>
    </source>
</evidence>
<dbReference type="InterPro" id="IPR041719">
    <property type="entry name" value="Ferritin_prok"/>
</dbReference>
<organism evidence="9 10">
    <name type="scientific">Ectothiorhodospira haloalkaliphila</name>
    <dbReference type="NCBI Taxonomy" id="421628"/>
    <lineage>
        <taxon>Bacteria</taxon>
        <taxon>Pseudomonadati</taxon>
        <taxon>Pseudomonadota</taxon>
        <taxon>Gammaproteobacteria</taxon>
        <taxon>Chromatiales</taxon>
        <taxon>Ectothiorhodospiraceae</taxon>
        <taxon>Ectothiorhodospira</taxon>
    </lineage>
</organism>
<comment type="function">
    <text evidence="7">Iron-storage protein.</text>
</comment>
<reference evidence="10" key="2">
    <citation type="submission" date="2014-02" db="EMBL/GenBank/DDBJ databases">
        <title>Draft Genome Sequence of extremely halophilic bacteria Halorhodospira halochloris.</title>
        <authorList>
            <person name="Singh K.S."/>
        </authorList>
    </citation>
    <scope>NUCLEOTIDE SEQUENCE [LARGE SCALE GENOMIC DNA]</scope>
    <source>
        <strain evidence="10">A</strain>
    </source>
</reference>
<dbReference type="PANTHER" id="PTHR11431:SF127">
    <property type="entry name" value="BACTERIAL NON-HEME FERRITIN"/>
    <property type="match status" value="1"/>
</dbReference>
<dbReference type="OrthoDB" id="9801481at2"/>
<dbReference type="InterPro" id="IPR008331">
    <property type="entry name" value="Ferritin_DPS_dom"/>
</dbReference>
<dbReference type="InterPro" id="IPR009040">
    <property type="entry name" value="Ferritin-like_diiron"/>
</dbReference>
<keyword evidence="10" id="KW-1185">Reference proteome</keyword>
<feature type="domain" description="Ferritin-like diiron" evidence="8">
    <location>
        <begin position="1"/>
        <end position="145"/>
    </location>
</feature>
<feature type="binding site" evidence="6">
    <location>
        <position position="94"/>
    </location>
    <ligand>
        <name>Fe cation</name>
        <dbReference type="ChEBI" id="CHEBI:24875"/>
        <label>1</label>
    </ligand>
</feature>
<dbReference type="GO" id="GO:0006826">
    <property type="term" value="P:iron ion transport"/>
    <property type="evidence" value="ECO:0007669"/>
    <property type="project" value="InterPro"/>
</dbReference>
<dbReference type="CDD" id="cd01055">
    <property type="entry name" value="Nonheme_Ferritin"/>
    <property type="match status" value="1"/>
</dbReference>
<name>W8KUV8_9GAMM</name>
<dbReference type="InterPro" id="IPR001519">
    <property type="entry name" value="Ferritin"/>
</dbReference>
<dbReference type="Gene3D" id="1.20.1260.10">
    <property type="match status" value="1"/>
</dbReference>
<dbReference type="EMBL" id="CP007268">
    <property type="protein sequence ID" value="AHK79366.1"/>
    <property type="molecule type" value="Genomic_DNA"/>
</dbReference>
<sequence length="172" mass="19063">MISTAMAEKISNQINREFYSAYLYLALSTEADNANLRGAAEWFMAKYHEESAHGLKMVRYLLDQGAEVTHGAITAPPSQTGSLLAMFERTLEHEQQVTAAIHDIVDQALSEKDHATNIFMHWFVTEQIEEEATVSDILGRLRLFGDRSEGLLMIDNELAAAAKSMGQGESVA</sequence>
<protein>
    <recommendedName>
        <fullName evidence="7">Ferritin</fullName>
        <ecNumber evidence="7">1.16.3.2</ecNumber>
    </recommendedName>
</protein>
<feature type="binding site" evidence="6">
    <location>
        <position position="53"/>
    </location>
    <ligand>
        <name>Fe cation</name>
        <dbReference type="ChEBI" id="CHEBI:24875"/>
        <label>1</label>
    </ligand>
</feature>
<dbReference type="EC" id="1.16.3.2" evidence="7"/>
<evidence type="ECO:0000313" key="9">
    <source>
        <dbReference type="EMBL" id="AHK79366.1"/>
    </source>
</evidence>
<reference evidence="9 10" key="1">
    <citation type="journal article" date="2014" name="J Genomics">
        <title>Draft Genome Sequence of the Extremely Halophilic Phototrophic Purple Sulfur Bacterium Halorhodospira halochloris.</title>
        <authorList>
            <person name="Singh K.S."/>
            <person name="Kirksey J."/>
            <person name="Hoff W.D."/>
            <person name="Deole R."/>
        </authorList>
    </citation>
    <scope>NUCLEOTIDE SEQUENCE [LARGE SCALE GENOMIC DNA]</scope>
    <source>
        <strain evidence="9 10">A</strain>
    </source>
</reference>
<dbReference type="InterPro" id="IPR012347">
    <property type="entry name" value="Ferritin-like"/>
</dbReference>
<dbReference type="GO" id="GO:0042802">
    <property type="term" value="F:identical protein binding"/>
    <property type="evidence" value="ECO:0007669"/>
    <property type="project" value="UniProtKB-ARBA"/>
</dbReference>
<comment type="catalytic activity">
    <reaction evidence="7">
        <text>4 Fe(2+) + O2 + 6 H2O = 4 iron(III) oxide-hydroxide + 12 H(+)</text>
        <dbReference type="Rhea" id="RHEA:11972"/>
        <dbReference type="ChEBI" id="CHEBI:15377"/>
        <dbReference type="ChEBI" id="CHEBI:15378"/>
        <dbReference type="ChEBI" id="CHEBI:15379"/>
        <dbReference type="ChEBI" id="CHEBI:29033"/>
        <dbReference type="ChEBI" id="CHEBI:78619"/>
        <dbReference type="EC" id="1.16.3.2"/>
    </reaction>
</comment>
<dbReference type="KEGG" id="hhc:M911_09635"/>
<keyword evidence="3 6" id="KW-0479">Metal-binding</keyword>
<dbReference type="GO" id="GO:0006879">
    <property type="term" value="P:intracellular iron ion homeostasis"/>
    <property type="evidence" value="ECO:0007669"/>
    <property type="project" value="UniProtKB-KW"/>
</dbReference>
<evidence type="ECO:0000256" key="6">
    <source>
        <dbReference type="PIRSR" id="PIRSR601519-1"/>
    </source>
</evidence>
<evidence type="ECO:0000256" key="7">
    <source>
        <dbReference type="RuleBase" id="RU361145"/>
    </source>
</evidence>
<dbReference type="AlphaFoldDB" id="W8KUV8"/>
<dbReference type="Proteomes" id="UP000019442">
    <property type="component" value="Chromosome"/>
</dbReference>
<dbReference type="PANTHER" id="PTHR11431">
    <property type="entry name" value="FERRITIN"/>
    <property type="match status" value="1"/>
</dbReference>
<dbReference type="InterPro" id="IPR009078">
    <property type="entry name" value="Ferritin-like_SF"/>
</dbReference>
<feature type="binding site" evidence="6">
    <location>
        <position position="17"/>
    </location>
    <ligand>
        <name>Fe cation</name>
        <dbReference type="ChEBI" id="CHEBI:24875"/>
        <label>1</label>
    </ligand>
</feature>
<evidence type="ECO:0000256" key="3">
    <source>
        <dbReference type="ARBA" id="ARBA00022723"/>
    </source>
</evidence>
<comment type="subcellular location">
    <subcellularLocation>
        <location evidence="7">Cytoplasm</location>
    </subcellularLocation>
</comment>
<comment type="similarity">
    <text evidence="1 7">Belongs to the ferritin family. Prokaryotic subfamily.</text>
</comment>
<keyword evidence="7" id="KW-0963">Cytoplasm</keyword>
<evidence type="ECO:0000256" key="4">
    <source>
        <dbReference type="ARBA" id="ARBA00023002"/>
    </source>
</evidence>
<keyword evidence="4" id="KW-0560">Oxidoreductase</keyword>
<gene>
    <name evidence="9" type="ORF">M911_09635</name>
</gene>
<dbReference type="GO" id="GO:0005829">
    <property type="term" value="C:cytosol"/>
    <property type="evidence" value="ECO:0007669"/>
    <property type="project" value="TreeGrafter"/>
</dbReference>
<evidence type="ECO:0000256" key="2">
    <source>
        <dbReference type="ARBA" id="ARBA00022434"/>
    </source>
</evidence>
<accession>W8KUV8</accession>
<dbReference type="SUPFAM" id="SSF47240">
    <property type="entry name" value="Ferritin-like"/>
    <property type="match status" value="1"/>
</dbReference>
<dbReference type="GO" id="GO:0008199">
    <property type="term" value="F:ferric iron binding"/>
    <property type="evidence" value="ECO:0007669"/>
    <property type="project" value="InterPro"/>
</dbReference>
<dbReference type="HOGENOM" id="CLU_065681_1_2_6"/>
<keyword evidence="2 7" id="KW-0409">Iron storage</keyword>
<dbReference type="GO" id="GO:0008198">
    <property type="term" value="F:ferrous iron binding"/>
    <property type="evidence" value="ECO:0007669"/>
    <property type="project" value="TreeGrafter"/>
</dbReference>
<dbReference type="FunFam" id="1.20.1260.10:FF:000001">
    <property type="entry name" value="Non-heme ferritin"/>
    <property type="match status" value="1"/>
</dbReference>
<dbReference type="PROSITE" id="PS50905">
    <property type="entry name" value="FERRITIN_LIKE"/>
    <property type="match status" value="1"/>
</dbReference>
<evidence type="ECO:0000259" key="8">
    <source>
        <dbReference type="PROSITE" id="PS50905"/>
    </source>
</evidence>
<evidence type="ECO:0000256" key="5">
    <source>
        <dbReference type="ARBA" id="ARBA00023004"/>
    </source>
</evidence>
<keyword evidence="5 6" id="KW-0408">Iron</keyword>
<dbReference type="Pfam" id="PF00210">
    <property type="entry name" value="Ferritin"/>
    <property type="match status" value="1"/>
</dbReference>
<evidence type="ECO:0000313" key="10">
    <source>
        <dbReference type="Proteomes" id="UP000019442"/>
    </source>
</evidence>
<proteinExistence type="inferred from homology"/>